<dbReference type="Proteomes" id="UP001596496">
    <property type="component" value="Unassembled WGS sequence"/>
</dbReference>
<dbReference type="GO" id="GO:0016757">
    <property type="term" value="F:glycosyltransferase activity"/>
    <property type="evidence" value="ECO:0007669"/>
    <property type="project" value="UniProtKB-KW"/>
</dbReference>
<feature type="domain" description="Glycosyl transferase family 1" evidence="3">
    <location>
        <begin position="202"/>
        <end position="356"/>
    </location>
</feature>
<dbReference type="PANTHER" id="PTHR12526:SF627">
    <property type="entry name" value="D-RHAMNOSYLTRANSFERASE WBPZ"/>
    <property type="match status" value="1"/>
</dbReference>
<dbReference type="PANTHER" id="PTHR12526">
    <property type="entry name" value="GLYCOSYLTRANSFERASE"/>
    <property type="match status" value="1"/>
</dbReference>
<name>A0ABW2P6R4_9ACTN</name>
<dbReference type="RefSeq" id="WP_380828639.1">
    <property type="nucleotide sequence ID" value="NZ_JBHTCG010000014.1"/>
</dbReference>
<evidence type="ECO:0000259" key="3">
    <source>
        <dbReference type="Pfam" id="PF00534"/>
    </source>
</evidence>
<evidence type="ECO:0000256" key="1">
    <source>
        <dbReference type="ARBA" id="ARBA00022676"/>
    </source>
</evidence>
<dbReference type="Pfam" id="PF00534">
    <property type="entry name" value="Glycos_transf_1"/>
    <property type="match status" value="1"/>
</dbReference>
<dbReference type="CDD" id="cd03820">
    <property type="entry name" value="GT4_AmsD-like"/>
    <property type="match status" value="1"/>
</dbReference>
<keyword evidence="6" id="KW-1185">Reference proteome</keyword>
<evidence type="ECO:0000259" key="4">
    <source>
        <dbReference type="Pfam" id="PF13439"/>
    </source>
</evidence>
<comment type="caution">
    <text evidence="5">The sequence shown here is derived from an EMBL/GenBank/DDBJ whole genome shotgun (WGS) entry which is preliminary data.</text>
</comment>
<dbReference type="Pfam" id="PF13439">
    <property type="entry name" value="Glyco_transf_4"/>
    <property type="match status" value="1"/>
</dbReference>
<dbReference type="EMBL" id="JBHTCG010000014">
    <property type="protein sequence ID" value="MFC7384798.1"/>
    <property type="molecule type" value="Genomic_DNA"/>
</dbReference>
<proteinExistence type="predicted"/>
<keyword evidence="1 5" id="KW-0328">Glycosyltransferase</keyword>
<dbReference type="SUPFAM" id="SSF53756">
    <property type="entry name" value="UDP-Glycosyltransferase/glycogen phosphorylase"/>
    <property type="match status" value="1"/>
</dbReference>
<keyword evidence="2 5" id="KW-0808">Transferase</keyword>
<reference evidence="6" key="1">
    <citation type="journal article" date="2019" name="Int. J. Syst. Evol. Microbiol.">
        <title>The Global Catalogue of Microorganisms (GCM) 10K type strain sequencing project: providing services to taxonomists for standard genome sequencing and annotation.</title>
        <authorList>
            <consortium name="The Broad Institute Genomics Platform"/>
            <consortium name="The Broad Institute Genome Sequencing Center for Infectious Disease"/>
            <person name="Wu L."/>
            <person name="Ma J."/>
        </authorList>
    </citation>
    <scope>NUCLEOTIDE SEQUENCE [LARGE SCALE GENOMIC DNA]</scope>
    <source>
        <strain evidence="6">CECT 7649</strain>
    </source>
</reference>
<sequence>MRIRYLLMNAYAVGGTNRTVVNMANALASHHDVEIVSVWRERATPAFAIDPRVRLRALVDMLQTPGWRRRAEAPARRLRSRLVPVQEVRYDRFNVLTDLRLTCYLRSLRDGVLVTTRPALNLLSARYAPATVVRVGQEHLHHARHKPELAREIRRWYPRLDAVTVLTEADERAYRAALGPAATRVARIPNGLPVAGAARTSGEEKVIVAAGRLVRSKGFDLLIEAFELVAPSQPDWNLKIFGGGKNREAIRRQIERSPVRDRVHLMGPTGHLEDELAAASIFVLSSRHEGFGMVIVEAMSHGLPVVSFDCPVGPREIITHGRDGLLACPDDPRALAAAMDTLMADDRLRREMGAQAVQKARRYDVEAVRPVWERLLAELAATPDDEVNTV</sequence>
<organism evidence="5 6">
    <name type="scientific">Sphaerisporangium rhizosphaerae</name>
    <dbReference type="NCBI Taxonomy" id="2269375"/>
    <lineage>
        <taxon>Bacteria</taxon>
        <taxon>Bacillati</taxon>
        <taxon>Actinomycetota</taxon>
        <taxon>Actinomycetes</taxon>
        <taxon>Streptosporangiales</taxon>
        <taxon>Streptosporangiaceae</taxon>
        <taxon>Sphaerisporangium</taxon>
    </lineage>
</organism>
<dbReference type="EC" id="2.4.-.-" evidence="5"/>
<evidence type="ECO:0000313" key="5">
    <source>
        <dbReference type="EMBL" id="MFC7384798.1"/>
    </source>
</evidence>
<evidence type="ECO:0000256" key="2">
    <source>
        <dbReference type="ARBA" id="ARBA00022679"/>
    </source>
</evidence>
<dbReference type="InterPro" id="IPR001296">
    <property type="entry name" value="Glyco_trans_1"/>
</dbReference>
<dbReference type="Gene3D" id="3.40.50.2000">
    <property type="entry name" value="Glycogen Phosphorylase B"/>
    <property type="match status" value="2"/>
</dbReference>
<dbReference type="InterPro" id="IPR028098">
    <property type="entry name" value="Glyco_trans_4-like_N"/>
</dbReference>
<feature type="domain" description="Glycosyltransferase subfamily 4-like N-terminal" evidence="4">
    <location>
        <begin position="13"/>
        <end position="192"/>
    </location>
</feature>
<evidence type="ECO:0000313" key="6">
    <source>
        <dbReference type="Proteomes" id="UP001596496"/>
    </source>
</evidence>
<protein>
    <submittedName>
        <fullName evidence="5">Glycosyltransferase family 4 protein</fullName>
        <ecNumber evidence="5">2.4.-.-</ecNumber>
    </submittedName>
</protein>
<gene>
    <name evidence="5" type="ORF">ACFQSB_21475</name>
</gene>
<accession>A0ABW2P6R4</accession>